<dbReference type="WBParaSite" id="jg22867">
    <property type="protein sequence ID" value="jg22867"/>
    <property type="gene ID" value="jg22867"/>
</dbReference>
<evidence type="ECO:0000313" key="9">
    <source>
        <dbReference type="WBParaSite" id="jg22867"/>
    </source>
</evidence>
<keyword evidence="8" id="KW-1185">Reference proteome</keyword>
<dbReference type="SUPFAM" id="SSF53098">
    <property type="entry name" value="Ribonuclease H-like"/>
    <property type="match status" value="1"/>
</dbReference>
<dbReference type="Gene3D" id="3.30.420.10">
    <property type="entry name" value="Ribonuclease H-like superfamily/Ribonuclease H"/>
    <property type="match status" value="2"/>
</dbReference>
<evidence type="ECO:0000256" key="3">
    <source>
        <dbReference type="ARBA" id="ARBA00022723"/>
    </source>
</evidence>
<comment type="function">
    <text evidence="6">Endonuclease that specifically degrades the RNA of RNA-DNA hybrids.</text>
</comment>
<dbReference type="InterPro" id="IPR036397">
    <property type="entry name" value="RNaseH_sf"/>
</dbReference>
<comment type="catalytic activity">
    <reaction evidence="1 6">
        <text>Endonucleolytic cleavage to 5'-phosphomonoester.</text>
        <dbReference type="EC" id="3.1.26.4"/>
    </reaction>
</comment>
<evidence type="ECO:0000313" key="8">
    <source>
        <dbReference type="Proteomes" id="UP000887574"/>
    </source>
</evidence>
<evidence type="ECO:0000256" key="6">
    <source>
        <dbReference type="RuleBase" id="RU003515"/>
    </source>
</evidence>
<dbReference type="Proteomes" id="UP000887574">
    <property type="component" value="Unplaced"/>
</dbReference>
<comment type="similarity">
    <text evidence="6">Belongs to the RNase HII family.</text>
</comment>
<organism evidence="8 9">
    <name type="scientific">Ditylenchus dipsaci</name>
    <dbReference type="NCBI Taxonomy" id="166011"/>
    <lineage>
        <taxon>Eukaryota</taxon>
        <taxon>Metazoa</taxon>
        <taxon>Ecdysozoa</taxon>
        <taxon>Nematoda</taxon>
        <taxon>Chromadorea</taxon>
        <taxon>Rhabditida</taxon>
        <taxon>Tylenchina</taxon>
        <taxon>Tylenchomorpha</taxon>
        <taxon>Sphaerularioidea</taxon>
        <taxon>Anguinidae</taxon>
        <taxon>Anguininae</taxon>
        <taxon>Ditylenchus</taxon>
    </lineage>
</organism>
<dbReference type="Pfam" id="PF01351">
    <property type="entry name" value="RNase_HII"/>
    <property type="match status" value="1"/>
</dbReference>
<protein>
    <recommendedName>
        <fullName evidence="6">Ribonuclease</fullName>
        <ecNumber evidence="6">3.1.26.4</ecNumber>
    </recommendedName>
</protein>
<feature type="domain" description="RNase H type-2" evidence="7">
    <location>
        <begin position="32"/>
        <end position="58"/>
    </location>
</feature>
<keyword evidence="2 6" id="KW-0540">Nuclease</keyword>
<dbReference type="EC" id="3.1.26.4" evidence="6"/>
<evidence type="ECO:0000259" key="7">
    <source>
        <dbReference type="Pfam" id="PF01351"/>
    </source>
</evidence>
<sequence length="226" mass="25367">MASKPTRPKFMECEPLDGSNFKNFGKGKPCAMGIDEAGRGPVLGPMVYGCAVTTLDQMDKPQTTRMFPMPSNYLAQNDQCMHVSTTKVLSQRNSHTCAIELVEHALRSGINVQEVYVDTVGPKEKYQKKLKEHFPSIQHNSAKVTRDARVVNWKFVENSSIPKNYGSGYPADPLTKSFFWTQLIQYLAIHPSCASVGRLLRNDDAVNLNSSWLEKKKKDGKVVFHE</sequence>
<keyword evidence="3" id="KW-0479">Metal-binding</keyword>
<dbReference type="PANTHER" id="PTHR10954">
    <property type="entry name" value="RIBONUCLEASE H2 SUBUNIT A"/>
    <property type="match status" value="1"/>
</dbReference>
<accession>A0A915DRF6</accession>
<dbReference type="GO" id="GO:0046872">
    <property type="term" value="F:metal ion binding"/>
    <property type="evidence" value="ECO:0007669"/>
    <property type="project" value="UniProtKB-KW"/>
</dbReference>
<dbReference type="PANTHER" id="PTHR10954:SF7">
    <property type="entry name" value="RIBONUCLEASE H2 SUBUNIT A"/>
    <property type="match status" value="1"/>
</dbReference>
<keyword evidence="5 6" id="KW-0378">Hydrolase</keyword>
<dbReference type="GO" id="GO:0043137">
    <property type="term" value="P:DNA replication, removal of RNA primer"/>
    <property type="evidence" value="ECO:0007669"/>
    <property type="project" value="TreeGrafter"/>
</dbReference>
<proteinExistence type="inferred from homology"/>
<evidence type="ECO:0000256" key="5">
    <source>
        <dbReference type="ARBA" id="ARBA00022801"/>
    </source>
</evidence>
<keyword evidence="4 6" id="KW-0255">Endonuclease</keyword>
<dbReference type="InterPro" id="IPR012337">
    <property type="entry name" value="RNaseH-like_sf"/>
</dbReference>
<dbReference type="GO" id="GO:0003723">
    <property type="term" value="F:RNA binding"/>
    <property type="evidence" value="ECO:0007669"/>
    <property type="project" value="InterPro"/>
</dbReference>
<dbReference type="InterPro" id="IPR001352">
    <property type="entry name" value="RNase_HII/HIII"/>
</dbReference>
<dbReference type="GO" id="GO:0032299">
    <property type="term" value="C:ribonuclease H2 complex"/>
    <property type="evidence" value="ECO:0007669"/>
    <property type="project" value="TreeGrafter"/>
</dbReference>
<evidence type="ECO:0000256" key="4">
    <source>
        <dbReference type="ARBA" id="ARBA00022759"/>
    </source>
</evidence>
<dbReference type="InterPro" id="IPR024567">
    <property type="entry name" value="RNase_HII/HIII_dom"/>
</dbReference>
<evidence type="ECO:0000256" key="1">
    <source>
        <dbReference type="ARBA" id="ARBA00000077"/>
    </source>
</evidence>
<dbReference type="GO" id="GO:0006298">
    <property type="term" value="P:mismatch repair"/>
    <property type="evidence" value="ECO:0007669"/>
    <property type="project" value="TreeGrafter"/>
</dbReference>
<dbReference type="AlphaFoldDB" id="A0A915DRF6"/>
<name>A0A915DRF6_9BILA</name>
<dbReference type="GO" id="GO:0004523">
    <property type="term" value="F:RNA-DNA hybrid ribonuclease activity"/>
    <property type="evidence" value="ECO:0007669"/>
    <property type="project" value="UniProtKB-EC"/>
</dbReference>
<evidence type="ECO:0000256" key="2">
    <source>
        <dbReference type="ARBA" id="ARBA00022722"/>
    </source>
</evidence>
<reference evidence="9" key="1">
    <citation type="submission" date="2022-11" db="UniProtKB">
        <authorList>
            <consortium name="WormBaseParasite"/>
        </authorList>
    </citation>
    <scope>IDENTIFICATION</scope>
</reference>